<evidence type="ECO:0000256" key="5">
    <source>
        <dbReference type="ARBA" id="ARBA00022692"/>
    </source>
</evidence>
<keyword evidence="5 8" id="KW-0812">Transmembrane</keyword>
<dbReference type="AlphaFoldDB" id="A0A9D5JSF7"/>
<dbReference type="Pfam" id="PF12019">
    <property type="entry name" value="GspH"/>
    <property type="match status" value="1"/>
</dbReference>
<keyword evidence="7 8" id="KW-0472">Membrane</keyword>
<name>A0A9D5JSF7_9BACT</name>
<gene>
    <name evidence="10" type="ORF">GF339_02465</name>
</gene>
<evidence type="ECO:0000256" key="8">
    <source>
        <dbReference type="SAM" id="Phobius"/>
    </source>
</evidence>
<keyword evidence="3" id="KW-0488">Methylation</keyword>
<dbReference type="GO" id="GO:0005886">
    <property type="term" value="C:plasma membrane"/>
    <property type="evidence" value="ECO:0007669"/>
    <property type="project" value="UniProtKB-SubCell"/>
</dbReference>
<protein>
    <submittedName>
        <fullName evidence="10">Prepilin-type N-terminal cleavage/methylation domain-containing protein</fullName>
    </submittedName>
</protein>
<evidence type="ECO:0000256" key="3">
    <source>
        <dbReference type="ARBA" id="ARBA00022481"/>
    </source>
</evidence>
<evidence type="ECO:0000259" key="9">
    <source>
        <dbReference type="Pfam" id="PF12019"/>
    </source>
</evidence>
<dbReference type="SUPFAM" id="SSF54523">
    <property type="entry name" value="Pili subunits"/>
    <property type="match status" value="1"/>
</dbReference>
<dbReference type="GO" id="GO:0015628">
    <property type="term" value="P:protein secretion by the type II secretion system"/>
    <property type="evidence" value="ECO:0007669"/>
    <property type="project" value="InterPro"/>
</dbReference>
<comment type="caution">
    <text evidence="10">The sequence shown here is derived from an EMBL/GenBank/DDBJ whole genome shotgun (WGS) entry which is preliminary data.</text>
</comment>
<dbReference type="Gene3D" id="3.30.700.10">
    <property type="entry name" value="Glycoprotein, Type 4 Pilin"/>
    <property type="match status" value="1"/>
</dbReference>
<reference evidence="10" key="1">
    <citation type="submission" date="2019-11" db="EMBL/GenBank/DDBJ databases">
        <title>Microbial mats filling the niche in hypersaline microbial mats.</title>
        <authorList>
            <person name="Wong H.L."/>
            <person name="Macleod F.I."/>
            <person name="White R.A. III"/>
            <person name="Burns B.P."/>
        </authorList>
    </citation>
    <scope>NUCLEOTIDE SEQUENCE</scope>
    <source>
        <strain evidence="10">Rbin_158</strain>
    </source>
</reference>
<feature type="transmembrane region" description="Helical" evidence="8">
    <location>
        <begin position="12"/>
        <end position="36"/>
    </location>
</feature>
<keyword evidence="4" id="KW-0997">Cell inner membrane</keyword>
<accession>A0A9D5JSF7</accession>
<dbReference type="InterPro" id="IPR022346">
    <property type="entry name" value="T2SS_GspH"/>
</dbReference>
<dbReference type="EMBL" id="WJJP01000074">
    <property type="protein sequence ID" value="MBD3323417.1"/>
    <property type="molecule type" value="Genomic_DNA"/>
</dbReference>
<dbReference type="Pfam" id="PF07963">
    <property type="entry name" value="N_methyl"/>
    <property type="match status" value="1"/>
</dbReference>
<dbReference type="InterPro" id="IPR012902">
    <property type="entry name" value="N_methyl_site"/>
</dbReference>
<evidence type="ECO:0000256" key="1">
    <source>
        <dbReference type="ARBA" id="ARBA00004377"/>
    </source>
</evidence>
<dbReference type="GO" id="GO:0015627">
    <property type="term" value="C:type II protein secretion system complex"/>
    <property type="evidence" value="ECO:0007669"/>
    <property type="project" value="InterPro"/>
</dbReference>
<organism evidence="10 11">
    <name type="scientific">candidate division KSB3 bacterium</name>
    <dbReference type="NCBI Taxonomy" id="2044937"/>
    <lineage>
        <taxon>Bacteria</taxon>
        <taxon>candidate division KSB3</taxon>
    </lineage>
</organism>
<dbReference type="Proteomes" id="UP000649604">
    <property type="component" value="Unassembled WGS sequence"/>
</dbReference>
<evidence type="ECO:0000256" key="7">
    <source>
        <dbReference type="ARBA" id="ARBA00023136"/>
    </source>
</evidence>
<keyword evidence="6 8" id="KW-1133">Transmembrane helix</keyword>
<dbReference type="NCBIfam" id="TIGR02532">
    <property type="entry name" value="IV_pilin_GFxxxE"/>
    <property type="match status" value="1"/>
</dbReference>
<proteinExistence type="predicted"/>
<comment type="subcellular location">
    <subcellularLocation>
        <location evidence="1">Cell inner membrane</location>
        <topology evidence="1">Single-pass membrane protein</topology>
    </subcellularLocation>
</comment>
<evidence type="ECO:0000313" key="10">
    <source>
        <dbReference type="EMBL" id="MBD3323417.1"/>
    </source>
</evidence>
<keyword evidence="2" id="KW-1003">Cell membrane</keyword>
<feature type="domain" description="General secretion pathway GspH" evidence="9">
    <location>
        <begin position="47"/>
        <end position="159"/>
    </location>
</feature>
<evidence type="ECO:0000256" key="6">
    <source>
        <dbReference type="ARBA" id="ARBA00022989"/>
    </source>
</evidence>
<evidence type="ECO:0000256" key="2">
    <source>
        <dbReference type="ARBA" id="ARBA00022475"/>
    </source>
</evidence>
<evidence type="ECO:0000313" key="11">
    <source>
        <dbReference type="Proteomes" id="UP000649604"/>
    </source>
</evidence>
<sequence>MMIRFTHNDKGVTLLEMLVVVAIIGIIATITVPNFIEILRNHQTRSAAMTLLTDMRRERSRALSLSREIQMTIKPSTETYDVKVVAYTLRNPATGAPLFDEAEKTLVTDKDFDPKDGLVSITPSSNVNLTFYPSGTINTTTTLELDGPNLGYTIKVYKGGQISLEGRTN</sequence>
<evidence type="ECO:0000256" key="4">
    <source>
        <dbReference type="ARBA" id="ARBA00022519"/>
    </source>
</evidence>
<dbReference type="PROSITE" id="PS00409">
    <property type="entry name" value="PROKAR_NTER_METHYL"/>
    <property type="match status" value="1"/>
</dbReference>
<dbReference type="InterPro" id="IPR045584">
    <property type="entry name" value="Pilin-like"/>
</dbReference>